<dbReference type="PANTHER" id="PTHR21708:SF26">
    <property type="entry name" value="2-DEHYDROPANTOATE 2-REDUCTASE"/>
    <property type="match status" value="1"/>
</dbReference>
<evidence type="ECO:0000256" key="2">
    <source>
        <dbReference type="ARBA" id="ARBA00022857"/>
    </source>
</evidence>
<reference evidence="7 8" key="2">
    <citation type="submission" date="2020-08" db="EMBL/GenBank/DDBJ databases">
        <authorList>
            <person name="Newling K."/>
            <person name="Davey J."/>
            <person name="Forrester S."/>
        </authorList>
    </citation>
    <scope>NUCLEOTIDE SEQUENCE [LARGE SCALE GENOMIC DNA]</scope>
    <source>
        <strain evidence="7">Crithidia deanei Carvalho</strain>
        <strain evidence="8">Crithidia deanei Carvalho (ATCC PRA-265)</strain>
    </source>
</reference>
<dbReference type="InterPro" id="IPR051402">
    <property type="entry name" value="KPR-Related"/>
</dbReference>
<organism evidence="6">
    <name type="scientific">Angomonas deanei</name>
    <dbReference type="NCBI Taxonomy" id="59799"/>
    <lineage>
        <taxon>Eukaryota</taxon>
        <taxon>Discoba</taxon>
        <taxon>Euglenozoa</taxon>
        <taxon>Kinetoplastea</taxon>
        <taxon>Metakinetoplastina</taxon>
        <taxon>Trypanosomatida</taxon>
        <taxon>Trypanosomatidae</taxon>
        <taxon>Strigomonadinae</taxon>
        <taxon>Angomonas</taxon>
    </lineage>
</organism>
<dbReference type="VEuPathDB" id="TriTrypDB:ADEAN_000213700"/>
<dbReference type="EC" id="1.1.1.169" evidence="6"/>
<keyword evidence="8" id="KW-1185">Reference proteome</keyword>
<evidence type="ECO:0000313" key="7">
    <source>
        <dbReference type="EMBL" id="CAD2214686.1"/>
    </source>
</evidence>
<dbReference type="NCBIfam" id="TIGR00745">
    <property type="entry name" value="apbA_panE"/>
    <property type="match status" value="1"/>
</dbReference>
<name>T1YSR6_9TRYP</name>
<evidence type="ECO:0000313" key="8">
    <source>
        <dbReference type="Proteomes" id="UP000515908"/>
    </source>
</evidence>
<dbReference type="Gene3D" id="1.10.1040.10">
    <property type="entry name" value="N-(1-d-carboxylethyl)-l-norvaline Dehydrogenase, domain 2"/>
    <property type="match status" value="1"/>
</dbReference>
<evidence type="ECO:0000313" key="6">
    <source>
        <dbReference type="EMBL" id="AGU67962.1"/>
    </source>
</evidence>
<comment type="similarity">
    <text evidence="1">Belongs to the ketopantoate reductase family.</text>
</comment>
<dbReference type="InterPro" id="IPR036291">
    <property type="entry name" value="NAD(P)-bd_dom_sf"/>
</dbReference>
<evidence type="ECO:0000256" key="3">
    <source>
        <dbReference type="ARBA" id="ARBA00023002"/>
    </source>
</evidence>
<dbReference type="InterPro" id="IPR013332">
    <property type="entry name" value="KPR_N"/>
</dbReference>
<evidence type="ECO:0000259" key="5">
    <source>
        <dbReference type="Pfam" id="PF08546"/>
    </source>
</evidence>
<dbReference type="InterPro" id="IPR003710">
    <property type="entry name" value="ApbA"/>
</dbReference>
<proteinExistence type="inferred from homology"/>
<evidence type="ECO:0000256" key="1">
    <source>
        <dbReference type="ARBA" id="ARBA00007870"/>
    </source>
</evidence>
<sequence length="301" mass="33386">MKTVGLIGLGALGIMFGWELQQKLGDDFCVIIDKERLERYRREGIFSNKEECKFRYVTPEEATTPLDLVLFSTKIGGLRAAIETAAPFIGPNTAILSILNGVSSEEILSEAFGSEKVLYAVAQEMDAVREGNGVVFKNMGCILYGEPDGQLSRRATDIEALLKKGGVNGRLSCEARRILWNKLMINVGVNQVCASYNATYGQIINDPKLRELFVGAMREAKEVANKEGVDLTEEDVNTWLRLVEKLDVHSFPSMLQDIKAKRPTEIEIFGKTIVRLGKKHSVPTPINASLVEAIEKLESEF</sequence>
<dbReference type="EMBL" id="LR877147">
    <property type="protein sequence ID" value="CAD2214686.1"/>
    <property type="molecule type" value="Genomic_DNA"/>
</dbReference>
<accession>T1YSR6</accession>
<feature type="domain" description="Ketopantoate reductase C-terminal" evidence="5">
    <location>
        <begin position="176"/>
        <end position="297"/>
    </location>
</feature>
<feature type="domain" description="Ketopantoate reductase N-terminal" evidence="4">
    <location>
        <begin position="5"/>
        <end position="146"/>
    </location>
</feature>
<keyword evidence="2" id="KW-0521">NADP</keyword>
<dbReference type="InterPro" id="IPR008927">
    <property type="entry name" value="6-PGluconate_DH-like_C_sf"/>
</dbReference>
<dbReference type="PANTHER" id="PTHR21708">
    <property type="entry name" value="PROBABLE 2-DEHYDROPANTOATE 2-REDUCTASE"/>
    <property type="match status" value="1"/>
</dbReference>
<evidence type="ECO:0000259" key="4">
    <source>
        <dbReference type="Pfam" id="PF02558"/>
    </source>
</evidence>
<dbReference type="InterPro" id="IPR013328">
    <property type="entry name" value="6PGD_dom2"/>
</dbReference>
<dbReference type="GO" id="GO:0015940">
    <property type="term" value="P:pantothenate biosynthetic process"/>
    <property type="evidence" value="ECO:0007669"/>
    <property type="project" value="InterPro"/>
</dbReference>
<keyword evidence="3 6" id="KW-0560">Oxidoreductase</keyword>
<dbReference type="EMBL" id="KF160064">
    <property type="protein sequence ID" value="AGU67962.1"/>
    <property type="molecule type" value="Genomic_DNA"/>
</dbReference>
<dbReference type="FunFam" id="1.10.1040.10:FF:000017">
    <property type="entry name" value="2-dehydropantoate 2-reductase"/>
    <property type="match status" value="1"/>
</dbReference>
<dbReference type="Gene3D" id="3.40.50.720">
    <property type="entry name" value="NAD(P)-binding Rossmann-like Domain"/>
    <property type="match status" value="1"/>
</dbReference>
<dbReference type="Pfam" id="PF02558">
    <property type="entry name" value="ApbA"/>
    <property type="match status" value="1"/>
</dbReference>
<dbReference type="Proteomes" id="UP000515908">
    <property type="component" value="Chromosome 03"/>
</dbReference>
<reference evidence="6" key="1">
    <citation type="journal article" date="2013" name="PLoS ONE">
        <title>Biosynthesis of vitamins and cofactors in bacterium-harbouring trypanosomatids depends on the symbiotic association as revealed by genomic analyses.</title>
        <authorList>
            <person name="Klein C.C."/>
            <person name="Alves J.M."/>
            <person name="Serrano M.G."/>
            <person name="Buck G.A."/>
            <person name="Vasconcelos A.T."/>
            <person name="Sagot M.F."/>
            <person name="Teixeira M.M."/>
            <person name="Camargo E.P."/>
            <person name="Motta M.C."/>
        </authorList>
    </citation>
    <scope>NUCLEOTIDE SEQUENCE</scope>
    <source>
        <strain evidence="6">TCC036E</strain>
    </source>
</reference>
<dbReference type="AlphaFoldDB" id="T1YSR6"/>
<dbReference type="GO" id="GO:0008677">
    <property type="term" value="F:2-dehydropantoate 2-reductase activity"/>
    <property type="evidence" value="ECO:0007669"/>
    <property type="project" value="UniProtKB-EC"/>
</dbReference>
<protein>
    <submittedName>
        <fullName evidence="6">2-dehydropantoate 2-reductase</fullName>
        <ecNumber evidence="6">1.1.1.169</ecNumber>
    </submittedName>
    <submittedName>
        <fullName evidence="7">Ketopantoate reductase PanE/ApbA/Ketopantoate reductase PanE/ApbA C terminal, putative</fullName>
    </submittedName>
</protein>
<dbReference type="InterPro" id="IPR013752">
    <property type="entry name" value="KPA_reductase"/>
</dbReference>
<gene>
    <name evidence="7" type="ORF">ADEAN_000213700</name>
</gene>
<dbReference type="Pfam" id="PF08546">
    <property type="entry name" value="ApbA_C"/>
    <property type="match status" value="1"/>
</dbReference>
<dbReference type="SUPFAM" id="SSF51735">
    <property type="entry name" value="NAD(P)-binding Rossmann-fold domains"/>
    <property type="match status" value="1"/>
</dbReference>
<dbReference type="GO" id="GO:0005737">
    <property type="term" value="C:cytoplasm"/>
    <property type="evidence" value="ECO:0007669"/>
    <property type="project" value="TreeGrafter"/>
</dbReference>
<dbReference type="SUPFAM" id="SSF48179">
    <property type="entry name" value="6-phosphogluconate dehydrogenase C-terminal domain-like"/>
    <property type="match status" value="1"/>
</dbReference>